<dbReference type="KEGG" id="mmab:HQ865_19170"/>
<gene>
    <name evidence="1" type="ORF">HQ865_19170</name>
</gene>
<evidence type="ECO:0000313" key="1">
    <source>
        <dbReference type="EMBL" id="QKJ31796.1"/>
    </source>
</evidence>
<proteinExistence type="predicted"/>
<evidence type="ECO:0008006" key="3">
    <source>
        <dbReference type="Google" id="ProtNLM"/>
    </source>
</evidence>
<protein>
    <recommendedName>
        <fullName evidence="3">YD repeat-containing protein</fullName>
    </recommendedName>
</protein>
<name>A0A7D4UGG4_9SPHI</name>
<reference evidence="1 2" key="1">
    <citation type="submission" date="2020-05" db="EMBL/GenBank/DDBJ databases">
        <title>Mucilaginibacter mali sp. nov.</title>
        <authorList>
            <person name="Kim H.S."/>
            <person name="Lee K.C."/>
            <person name="Suh M.K."/>
            <person name="Kim J.-S."/>
            <person name="Han K.-I."/>
            <person name="Eom M.K."/>
            <person name="Shin Y.K."/>
            <person name="Lee J.-S."/>
        </authorList>
    </citation>
    <scope>NUCLEOTIDE SEQUENCE [LARGE SCALE GENOMIC DNA]</scope>
    <source>
        <strain evidence="1 2">G2-14</strain>
    </source>
</reference>
<dbReference type="AlphaFoldDB" id="A0A7D4UGG4"/>
<dbReference type="RefSeq" id="WP_173416454.1">
    <property type="nucleotide sequence ID" value="NZ_CP054139.1"/>
</dbReference>
<keyword evidence="2" id="KW-1185">Reference proteome</keyword>
<evidence type="ECO:0000313" key="2">
    <source>
        <dbReference type="Proteomes" id="UP000505355"/>
    </source>
</evidence>
<accession>A0A7D4UGG4</accession>
<dbReference type="EMBL" id="CP054139">
    <property type="protein sequence ID" value="QKJ31796.1"/>
    <property type="molecule type" value="Genomic_DNA"/>
</dbReference>
<sequence>MKNYLIVTTLLLLFFSKNVFSQAYNIKDVERSFTPSPTVTSLGNYGGIDLKKNSGAVSKSIGLFELKEGQITYNPSINYLSTGVKVNDYGSKVGIGWGDNVTAMVYRTVRSLPDERAINRVGDGPYQLNNYSQQTLDTIRAIQLGTQTDGEYDIFSYSIFGESGKFIIKNGQAVLLDHKKQIRIDVLSTVPYKFCFTKDDGTKFFFGINSDIEYTQFDPENSCDQDNPFYPSTPTAWFLSKIVSPNNDELIFNYGSLSYSYVYDYNESYAFRTDFLNWFLDPTPTYSHTACVRRKITNTKYLTSVSGSAFTLAFDYITRTDLPGDRLLSKIRLLNENNGLVRQARFVYDNILSSSTLETTLAQELNGAPEEITALKTRYFLSKLEFDDGLENVMQKYAFAYNNASSLPHRFSFSQDIEGYYNGYSNNSTIPEIQANAYIAGVLSLPTEHMPFTPDLGNRTPSLIGMAGLLTQIKYPTGGTDDISYEQNSQTVTKYNVTYENMDEFIGAYSHAGDITQGTDQFTPAFDQKIKIRASADYYGSTLPTEETRDLYYVTTELWNDTNHTLIGTFDLQILQSRDTTIDGFQLQANNLYSLIFKLHGANTYIHYSLKNGVDKQAIRVEDPYYGYRLQKVVSSGLDIKPVVRKYNYKKFTKTDGVLSYTDETSLNLDVQGNGYGTFILYERPSSGSGSSMTPLGVMHLIKSKADHDMDVFDGTSYSYSCVTEFLDEEQTSFTASQFDISPNTRGGRVLGDYFPALPLPYYPLSNFGWSNGLELKRYYGNQANAQFNIIKEEDWNYVKDSDRPVFFNYSAYRLNFEPGDVFSNPESNIHNYILTSHEVYSTWQKLNDHQVISYVSGIPATTIATTYRYNTADKLLSEEETYNSKNEKIINRINRPTYMVSSGHDPAGVYQAMVNNFILNPVIEQVSTIGSANLQTGLLRFNYFQPYTGIFVPQTVESQLRVSDPIETRFHYYDYNTKGNLVSQAKENGSKTVYLWSYKNQFPIAEIKNTDFATVKTILTESAINTFSALSSPSKTDIQNFIAPLLSAIPNAQIATYTYQPLVGMTSATDTKGQTTFYEYDSFQRLVNIKDQYGNIIKHTDYHYQNQ</sequence>
<dbReference type="Proteomes" id="UP000505355">
    <property type="component" value="Chromosome"/>
</dbReference>
<organism evidence="1 2">
    <name type="scientific">Mucilaginibacter mali</name>
    <dbReference type="NCBI Taxonomy" id="2740462"/>
    <lineage>
        <taxon>Bacteria</taxon>
        <taxon>Pseudomonadati</taxon>
        <taxon>Bacteroidota</taxon>
        <taxon>Sphingobacteriia</taxon>
        <taxon>Sphingobacteriales</taxon>
        <taxon>Sphingobacteriaceae</taxon>
        <taxon>Mucilaginibacter</taxon>
    </lineage>
</organism>